<keyword evidence="4" id="KW-0479">Metal-binding</keyword>
<evidence type="ECO:0000256" key="7">
    <source>
        <dbReference type="ARBA" id="ARBA00022801"/>
    </source>
</evidence>
<keyword evidence="10" id="KW-0234">DNA repair</keyword>
<keyword evidence="11" id="KW-0539">Nucleus</keyword>
<dbReference type="WBParaSite" id="Smp_152670.3">
    <property type="protein sequence ID" value="Smp_152670.3"/>
    <property type="gene ID" value="Smp_152670"/>
</dbReference>
<dbReference type="Gene3D" id="3.40.50.10130">
    <property type="match status" value="1"/>
</dbReference>
<dbReference type="STRING" id="6183.A0A5K4ESP0"/>
<evidence type="ECO:0000256" key="4">
    <source>
        <dbReference type="ARBA" id="ARBA00022723"/>
    </source>
</evidence>
<accession>A0A5K4ESP0</accession>
<dbReference type="InterPro" id="IPR042530">
    <property type="entry name" value="EME1/EME2_C"/>
</dbReference>
<keyword evidence="12" id="KW-0469">Meiosis</keyword>
<evidence type="ECO:0000256" key="8">
    <source>
        <dbReference type="ARBA" id="ARBA00022842"/>
    </source>
</evidence>
<keyword evidence="7" id="KW-0378">Hydrolase</keyword>
<reference evidence="13" key="1">
    <citation type="submission" date="2019-11" db="UniProtKB">
        <authorList>
            <consortium name="WormBaseParasite"/>
        </authorList>
    </citation>
    <scope>IDENTIFICATION</scope>
    <source>
        <strain evidence="13">Puerto Rican</strain>
    </source>
</reference>
<protein>
    <recommendedName>
        <fullName evidence="14">Crossover junction endonuclease EME1</fullName>
    </recommendedName>
</protein>
<proteinExistence type="predicted"/>
<name>A0A5K4ESP0_SCHMA</name>
<evidence type="ECO:0000256" key="12">
    <source>
        <dbReference type="ARBA" id="ARBA00023254"/>
    </source>
</evidence>
<evidence type="ECO:0000256" key="2">
    <source>
        <dbReference type="ARBA" id="ARBA00004123"/>
    </source>
</evidence>
<dbReference type="GO" id="GO:0031573">
    <property type="term" value="P:mitotic intra-S DNA damage checkpoint signaling"/>
    <property type="evidence" value="ECO:0007669"/>
    <property type="project" value="TreeGrafter"/>
</dbReference>
<evidence type="ECO:0000256" key="5">
    <source>
        <dbReference type="ARBA" id="ARBA00022759"/>
    </source>
</evidence>
<keyword evidence="6" id="KW-0227">DNA damage</keyword>
<comment type="cofactor">
    <cofactor evidence="1">
        <name>Mg(2+)</name>
        <dbReference type="ChEBI" id="CHEBI:18420"/>
    </cofactor>
</comment>
<dbReference type="InParanoid" id="A0A5K4ESP0"/>
<evidence type="ECO:0000256" key="6">
    <source>
        <dbReference type="ARBA" id="ARBA00022763"/>
    </source>
</evidence>
<evidence type="ECO:0000313" key="13">
    <source>
        <dbReference type="WBParaSite" id="Smp_152670.3"/>
    </source>
</evidence>
<dbReference type="FunCoup" id="A0A5K4ESP0">
    <property type="interactions" value="466"/>
</dbReference>
<dbReference type="GO" id="GO:0008821">
    <property type="term" value="F:crossover junction DNA endonuclease activity"/>
    <property type="evidence" value="ECO:0007669"/>
    <property type="project" value="TreeGrafter"/>
</dbReference>
<dbReference type="GO" id="GO:0006302">
    <property type="term" value="P:double-strand break repair"/>
    <property type="evidence" value="ECO:0007669"/>
    <property type="project" value="TreeGrafter"/>
</dbReference>
<evidence type="ECO:0000256" key="1">
    <source>
        <dbReference type="ARBA" id="ARBA00001946"/>
    </source>
</evidence>
<keyword evidence="5" id="KW-0255">Endonuclease</keyword>
<sequence length="466" mass="52006">MAEQLNVLTDSSVVPCKKRKQTGKPQNHVKKTEQLLKKLENPKNAYRLITCEFDESILQMSGLLASLTSKLEANWQSSTIQYLTNSNDPLEKSVSQQLPPLIQPKTVGLNGLNGSVPISFSFTWTRYQPTIDVSAKENASKPTDDEMLNIKLNPFIEPEVVILLTADQIKNLLIKSSNGTKQKLHEVNIFFIKHTKFQCSTVETTSISTQNTNLIAFGTSLMNLNRPVTCIFLTGPTFKSKTNHLSSSKNTSSSYISINELCAELQLNWHVHSTRVTSNLHDVAMILNAITRSLAERQFKQGRLERDEGLSFLPNTIHKGLSGCASRGRGPGKAPITINNDSESLTANQEQNLHLWSSRVWLSQLGQWRGLTGEIAHAITLVYPTARSFYNACKLAEIQSSNQDSNCQTTLSCSNQKSIHPFEIELANLEIRRGAGILSTKRRLGPEFARRLIKLFTSKNPDEIIN</sequence>
<dbReference type="PANTHER" id="PTHR21077:SF5">
    <property type="entry name" value="CROSSOVER JUNCTION ENDONUCLEASE MMS4"/>
    <property type="match status" value="1"/>
</dbReference>
<evidence type="ECO:0000256" key="9">
    <source>
        <dbReference type="ARBA" id="ARBA00023172"/>
    </source>
</evidence>
<keyword evidence="8" id="KW-0460">Magnesium</keyword>
<evidence type="ECO:0008006" key="14">
    <source>
        <dbReference type="Google" id="ProtNLM"/>
    </source>
</evidence>
<keyword evidence="9" id="KW-0233">DNA recombination</keyword>
<dbReference type="GO" id="GO:0005634">
    <property type="term" value="C:nucleus"/>
    <property type="evidence" value="ECO:0007669"/>
    <property type="project" value="UniProtKB-SubCell"/>
</dbReference>
<dbReference type="GO" id="GO:0000712">
    <property type="term" value="P:resolution of meiotic recombination intermediates"/>
    <property type="evidence" value="ECO:0007669"/>
    <property type="project" value="TreeGrafter"/>
</dbReference>
<evidence type="ECO:0000256" key="10">
    <source>
        <dbReference type="ARBA" id="ARBA00023204"/>
    </source>
</evidence>
<comment type="subcellular location">
    <subcellularLocation>
        <location evidence="2">Nucleus</location>
    </subcellularLocation>
</comment>
<dbReference type="PANTHER" id="PTHR21077">
    <property type="entry name" value="EME1 PROTEIN"/>
    <property type="match status" value="1"/>
</dbReference>
<dbReference type="GO" id="GO:0048476">
    <property type="term" value="C:Holliday junction resolvase complex"/>
    <property type="evidence" value="ECO:0007669"/>
    <property type="project" value="InterPro"/>
</dbReference>
<evidence type="ECO:0000256" key="11">
    <source>
        <dbReference type="ARBA" id="ARBA00023242"/>
    </source>
</evidence>
<keyword evidence="3" id="KW-0540">Nuclease</keyword>
<dbReference type="ExpressionAtlas" id="A0A5K4ESP0">
    <property type="expression patterns" value="baseline"/>
</dbReference>
<dbReference type="AlphaFoldDB" id="A0A5K4ESP0"/>
<dbReference type="GO" id="GO:0046872">
    <property type="term" value="F:metal ion binding"/>
    <property type="evidence" value="ECO:0007669"/>
    <property type="project" value="UniProtKB-KW"/>
</dbReference>
<dbReference type="Gene3D" id="1.10.150.670">
    <property type="entry name" value="Crossover junction endonuclease EME1, DNA-binding domain"/>
    <property type="match status" value="1"/>
</dbReference>
<dbReference type="InterPro" id="IPR033310">
    <property type="entry name" value="Mms4/EME1/EME2"/>
</dbReference>
<dbReference type="GO" id="GO:0031297">
    <property type="term" value="P:replication fork processing"/>
    <property type="evidence" value="ECO:0007669"/>
    <property type="project" value="TreeGrafter"/>
</dbReference>
<organism evidence="13">
    <name type="scientific">Schistosoma mansoni</name>
    <name type="common">Blood fluke</name>
    <dbReference type="NCBI Taxonomy" id="6183"/>
    <lineage>
        <taxon>Eukaryota</taxon>
        <taxon>Metazoa</taxon>
        <taxon>Spiralia</taxon>
        <taxon>Lophotrochozoa</taxon>
        <taxon>Platyhelminthes</taxon>
        <taxon>Trematoda</taxon>
        <taxon>Digenea</taxon>
        <taxon>Strigeidida</taxon>
        <taxon>Schistosomatoidea</taxon>
        <taxon>Schistosomatidae</taxon>
        <taxon>Schistosoma</taxon>
    </lineage>
</organism>
<evidence type="ECO:0000256" key="3">
    <source>
        <dbReference type="ARBA" id="ARBA00022722"/>
    </source>
</evidence>